<gene>
    <name evidence="4" type="ORF">L4923_16895</name>
</gene>
<organism evidence="4 5">
    <name type="scientific">Mesorhizobium retamae</name>
    <dbReference type="NCBI Taxonomy" id="2912854"/>
    <lineage>
        <taxon>Bacteria</taxon>
        <taxon>Pseudomonadati</taxon>
        <taxon>Pseudomonadota</taxon>
        <taxon>Alphaproteobacteria</taxon>
        <taxon>Hyphomicrobiales</taxon>
        <taxon>Phyllobacteriaceae</taxon>
        <taxon>Mesorhizobium</taxon>
    </lineage>
</organism>
<keyword evidence="5" id="KW-1185">Reference proteome</keyword>
<dbReference type="RefSeq" id="WP_239367146.1">
    <property type="nucleotide sequence ID" value="NZ_JAKREW010000016.1"/>
</dbReference>
<dbReference type="PANTHER" id="PTHR43877">
    <property type="entry name" value="AMINOALKYLPHOSPHONATE N-ACETYLTRANSFERASE-RELATED-RELATED"/>
    <property type="match status" value="1"/>
</dbReference>
<comment type="caution">
    <text evidence="4">The sequence shown here is derived from an EMBL/GenBank/DDBJ whole genome shotgun (WGS) entry which is preliminary data.</text>
</comment>
<dbReference type="PROSITE" id="PS51186">
    <property type="entry name" value="GNAT"/>
    <property type="match status" value="1"/>
</dbReference>
<feature type="domain" description="N-acetyltransferase" evidence="3">
    <location>
        <begin position="2"/>
        <end position="138"/>
    </location>
</feature>
<dbReference type="InterPro" id="IPR000182">
    <property type="entry name" value="GNAT_dom"/>
</dbReference>
<evidence type="ECO:0000313" key="5">
    <source>
        <dbReference type="Proteomes" id="UP001201701"/>
    </source>
</evidence>
<dbReference type="Gene3D" id="3.40.630.30">
    <property type="match status" value="1"/>
</dbReference>
<dbReference type="InterPro" id="IPR050832">
    <property type="entry name" value="Bact_Acetyltransf"/>
</dbReference>
<dbReference type="Proteomes" id="UP001201701">
    <property type="component" value="Unassembled WGS sequence"/>
</dbReference>
<evidence type="ECO:0000256" key="1">
    <source>
        <dbReference type="ARBA" id="ARBA00022679"/>
    </source>
</evidence>
<accession>A0ABS9QH12</accession>
<dbReference type="EMBL" id="JAKREW010000016">
    <property type="protein sequence ID" value="MCG7506705.1"/>
    <property type="molecule type" value="Genomic_DNA"/>
</dbReference>
<dbReference type="SUPFAM" id="SSF55729">
    <property type="entry name" value="Acyl-CoA N-acyltransferases (Nat)"/>
    <property type="match status" value="1"/>
</dbReference>
<evidence type="ECO:0000313" key="4">
    <source>
        <dbReference type="EMBL" id="MCG7506705.1"/>
    </source>
</evidence>
<sequence length="141" mass="15854">MALVRDIVHAAYSKWVPVIGREPSPMKADYDQALRKHQFTLLSLGAEVVGLIETSLEQDHLWIENVCVLPAQQGKGVGKTLLHHAEQMAQRAGRYETRLLTNAAFEANIALYERLGYVITEREPYMGGVTVYMCKRLTLAL</sequence>
<dbReference type="PANTHER" id="PTHR43877:SF2">
    <property type="entry name" value="AMINOALKYLPHOSPHONATE N-ACETYLTRANSFERASE-RELATED"/>
    <property type="match status" value="1"/>
</dbReference>
<keyword evidence="2" id="KW-0012">Acyltransferase</keyword>
<dbReference type="Pfam" id="PF00583">
    <property type="entry name" value="Acetyltransf_1"/>
    <property type="match status" value="1"/>
</dbReference>
<dbReference type="CDD" id="cd04301">
    <property type="entry name" value="NAT_SF"/>
    <property type="match status" value="1"/>
</dbReference>
<reference evidence="4 5" key="1">
    <citation type="submission" date="2022-02" db="EMBL/GenBank/DDBJ databases">
        <title>Draft genome sequence of Mezorhizobium retamae strain IRAMC:0171 isolated from Retama raetam nodules.</title>
        <authorList>
            <person name="Bengaied R."/>
            <person name="Sbissi I."/>
            <person name="Huber K."/>
            <person name="Ghodbane F."/>
            <person name="Nouioui I."/>
            <person name="Tarhouni M."/>
            <person name="Gtari M."/>
        </authorList>
    </citation>
    <scope>NUCLEOTIDE SEQUENCE [LARGE SCALE GENOMIC DNA]</scope>
    <source>
        <strain evidence="4 5">IRAMC:0171</strain>
    </source>
</reference>
<dbReference type="InterPro" id="IPR016181">
    <property type="entry name" value="Acyl_CoA_acyltransferase"/>
</dbReference>
<evidence type="ECO:0000256" key="2">
    <source>
        <dbReference type="ARBA" id="ARBA00023315"/>
    </source>
</evidence>
<proteinExistence type="predicted"/>
<evidence type="ECO:0000259" key="3">
    <source>
        <dbReference type="PROSITE" id="PS51186"/>
    </source>
</evidence>
<name>A0ABS9QH12_9HYPH</name>
<keyword evidence="1" id="KW-0808">Transferase</keyword>
<protein>
    <submittedName>
        <fullName evidence="4">GNAT family N-acetyltransferase</fullName>
    </submittedName>
</protein>